<dbReference type="PRINTS" id="PR00081">
    <property type="entry name" value="GDHRDH"/>
</dbReference>
<dbReference type="InterPro" id="IPR036291">
    <property type="entry name" value="NAD(P)-bd_dom_sf"/>
</dbReference>
<protein>
    <submittedName>
        <fullName evidence="3">Uncharacterized protein</fullName>
    </submittedName>
</protein>
<name>A0ABN8QT57_9CNID</name>
<evidence type="ECO:0000313" key="4">
    <source>
        <dbReference type="Proteomes" id="UP001159405"/>
    </source>
</evidence>
<dbReference type="InterPro" id="IPR002347">
    <property type="entry name" value="SDR_fam"/>
</dbReference>
<feature type="transmembrane region" description="Helical" evidence="2">
    <location>
        <begin position="312"/>
        <end position="331"/>
    </location>
</feature>
<evidence type="ECO:0000256" key="1">
    <source>
        <dbReference type="ARBA" id="ARBA00023002"/>
    </source>
</evidence>
<dbReference type="PRINTS" id="PR00080">
    <property type="entry name" value="SDRFAMILY"/>
</dbReference>
<keyword evidence="2" id="KW-0812">Transmembrane</keyword>
<comment type="caution">
    <text evidence="3">The sequence shown here is derived from an EMBL/GenBank/DDBJ whole genome shotgun (WGS) entry which is preliminary data.</text>
</comment>
<feature type="transmembrane region" description="Helical" evidence="2">
    <location>
        <begin position="620"/>
        <end position="639"/>
    </location>
</feature>
<keyword evidence="1" id="KW-0560">Oxidoreductase</keyword>
<keyword evidence="2" id="KW-1133">Transmembrane helix</keyword>
<proteinExistence type="predicted"/>
<feature type="transmembrane region" description="Helical" evidence="2">
    <location>
        <begin position="910"/>
        <end position="930"/>
    </location>
</feature>
<dbReference type="Gene3D" id="3.40.50.720">
    <property type="entry name" value="NAD(P)-binding Rossmann-like Domain"/>
    <property type="match status" value="4"/>
</dbReference>
<feature type="transmembrane region" description="Helical" evidence="2">
    <location>
        <begin position="12"/>
        <end position="32"/>
    </location>
</feature>
<dbReference type="InterPro" id="IPR020904">
    <property type="entry name" value="Sc_DH/Rdtase_CS"/>
</dbReference>
<evidence type="ECO:0000313" key="3">
    <source>
        <dbReference type="EMBL" id="CAH3167586.1"/>
    </source>
</evidence>
<reference evidence="3 4" key="1">
    <citation type="submission" date="2022-05" db="EMBL/GenBank/DDBJ databases">
        <authorList>
            <consortium name="Genoscope - CEA"/>
            <person name="William W."/>
        </authorList>
    </citation>
    <scope>NUCLEOTIDE SEQUENCE [LARGE SCALE GENOMIC DNA]</scope>
</reference>
<dbReference type="SUPFAM" id="SSF51735">
    <property type="entry name" value="NAD(P)-binding Rossmann-fold domains"/>
    <property type="match status" value="4"/>
</dbReference>
<evidence type="ECO:0000256" key="2">
    <source>
        <dbReference type="SAM" id="Phobius"/>
    </source>
</evidence>
<gene>
    <name evidence="3" type="ORF">PLOB_00008766</name>
</gene>
<keyword evidence="4" id="KW-1185">Reference proteome</keyword>
<dbReference type="EMBL" id="CALNXK010000141">
    <property type="protein sequence ID" value="CAH3167586.1"/>
    <property type="molecule type" value="Genomic_DNA"/>
</dbReference>
<organism evidence="3 4">
    <name type="scientific">Porites lobata</name>
    <dbReference type="NCBI Taxonomy" id="104759"/>
    <lineage>
        <taxon>Eukaryota</taxon>
        <taxon>Metazoa</taxon>
        <taxon>Cnidaria</taxon>
        <taxon>Anthozoa</taxon>
        <taxon>Hexacorallia</taxon>
        <taxon>Scleractinia</taxon>
        <taxon>Fungiina</taxon>
        <taxon>Poritidae</taxon>
        <taxon>Porites</taxon>
    </lineage>
</organism>
<dbReference type="Pfam" id="PF00106">
    <property type="entry name" value="adh_short"/>
    <property type="match status" value="4"/>
</dbReference>
<feature type="transmembrane region" description="Helical" evidence="2">
    <location>
        <begin position="942"/>
        <end position="961"/>
    </location>
</feature>
<feature type="non-terminal residue" evidence="3">
    <location>
        <position position="1190"/>
    </location>
</feature>
<dbReference type="Proteomes" id="UP001159405">
    <property type="component" value="Unassembled WGS sequence"/>
</dbReference>
<dbReference type="PANTHER" id="PTHR43313">
    <property type="entry name" value="SHORT-CHAIN DEHYDROGENASE/REDUCTASE FAMILY 9C"/>
    <property type="match status" value="1"/>
</dbReference>
<dbReference type="PANTHER" id="PTHR43313:SF50">
    <property type="entry name" value="GH26015P"/>
    <property type="match status" value="1"/>
</dbReference>
<sequence>MINIMDAAETSPLSWTLLPLIGIFTLLIFCFLKSKAKLDIKGKYVLITGCDSGFGRATAITLDKMGVCVLATCLTKGGEQSLKSVTSDKLKTFQLDVTNPEQIKEVYYKVTELIKRDGGGLWGLVNNAGIGYILPIDWAPMRIFKRTADVNLWGLIEMTKTFLPLVKMARGRVVNFASIGGRFSTSLFSHYAVTKYGVEAFSDALRREMYPWGVKVSILEPGAFQTNINQPSIIEKDLKEAWENLDDQLKEEYGEEYLKEVIKRLTEFPKSDRLDEVANTVVTALTSHAPRDRYPVGLDARMLMAMVSCSKLSWLVLPAIGIFTLSLFYYFNPRAKLNVEGKYVFITGCDSGFGRLTAIALDKMGVCVLATCLTKEGEESLKSVTSDKLKTFQLDVTNSEQIKEVYEKVKYLVESETGGLWGLVNNAGIAYAMPIDWASMSIFKRTADVNLWGVIEVTKTFLPLIKKVQGRVVNFSSVCGRLSFSLYSHYSVAKYGVEAFSDALRREMYPWGVKVSILEPGAFHTNIRSNLGKNFKDRWEALDDHIKEEYGEEYLNGVVNAVVEALTSQAPRDRYPVGLDCRLIITMGSWLPTSAMDYIAVSLHFKGNVNIMDAAETSPLRWTLLPLIGIFTLLIFCFLKSKAKLDIKGKYVLITGCDSGFGRATAISLDKMGVCVLATCLTKGGEQSLKSVTSDKLKTFQLDVTNSEQTKEVYYKVTELIKRDGGGLWGLVNNAGIGYILPIDWAPMRIFKRTADVNLWGLIEMTKTFLPLVKMARGRVVNFASIGGRFSTSLFSHYAVTKYGVEAFSDALRREMYPWGVKVSILEPGAFRTNINQPSIIEKNLKEAWENLDDQLKEEYGEEYLKEVIKRLTEFPTSDRLDEVANTVVTALTSHAPRDRYPVGLDARMLMAMVSWLPTFAIDFIFLSWLKVPLPRIESSKFSWLVLPVIGIFTLSLFYYFKPRAKLNVKGKYVLITGCDSGFGRLTAIALDKMGVCVLATCLTKEGEQSLKSVTSDKLKTFQLDVTNSEQIKDVYDKVKYLVESETGGLWGLVNNAGIAYAMPIDWAPMSIFKRTADVNLWGVIEVTKTFLPLIKKVQGRVVNVSSVGGRISLSLYSHYSVAKYGVEAFSDVLRREMYPWGVKVSILEPGAFHTNIRSNLAKNFKDRWEALDDHVKEEYGEEYLNGGII</sequence>
<keyword evidence="2" id="KW-0472">Membrane</keyword>
<accession>A0ABN8QT57</accession>
<dbReference type="PROSITE" id="PS00061">
    <property type="entry name" value="ADH_SHORT"/>
    <property type="match status" value="4"/>
</dbReference>